<evidence type="ECO:0000313" key="1">
    <source>
        <dbReference type="EMBL" id="RAK94229.1"/>
    </source>
</evidence>
<evidence type="ECO:0000313" key="2">
    <source>
        <dbReference type="Proteomes" id="UP000249748"/>
    </source>
</evidence>
<organism evidence="1 2">
    <name type="scientific">Aspergillus costaricaensis CBS 115574</name>
    <dbReference type="NCBI Taxonomy" id="1448317"/>
    <lineage>
        <taxon>Eukaryota</taxon>
        <taxon>Fungi</taxon>
        <taxon>Dikarya</taxon>
        <taxon>Ascomycota</taxon>
        <taxon>Pezizomycotina</taxon>
        <taxon>Eurotiomycetes</taxon>
        <taxon>Eurotiomycetidae</taxon>
        <taxon>Eurotiales</taxon>
        <taxon>Aspergillaceae</taxon>
        <taxon>Aspergillus</taxon>
        <taxon>Aspergillus subgen. Circumdati</taxon>
    </lineage>
</organism>
<keyword evidence="2" id="KW-1185">Reference proteome</keyword>
<sequence length="80" mass="8991">MHACIHTDSGSASGSLSLFILHPRLSIHPPYLAILSNSPRHHTQHNMHIPHRSDPDYLSNNSIESALHHLSMYSPFPQCM</sequence>
<gene>
    <name evidence="1" type="ORF">BO79DRAFT_1901</name>
</gene>
<reference evidence="1" key="1">
    <citation type="submission" date="2018-02" db="EMBL/GenBank/DDBJ databases">
        <title>The genomes of Aspergillus section Nigri reveals drivers in fungal speciation.</title>
        <authorList>
            <consortium name="DOE Joint Genome Institute"/>
            <person name="Vesth T.C."/>
            <person name="Nybo J."/>
            <person name="Theobald S."/>
            <person name="Brandl J."/>
            <person name="Frisvad J.C."/>
            <person name="Nielsen K.F."/>
            <person name="Lyhne E.K."/>
            <person name="Kogle M.E."/>
            <person name="Kuo A."/>
            <person name="Riley R."/>
            <person name="Clum A."/>
            <person name="Nolan M."/>
            <person name="Lipzen A."/>
            <person name="Salamov A."/>
            <person name="Henrissat B."/>
            <person name="Wiebenga A."/>
            <person name="De vries R.P."/>
            <person name="Grigoriev I.V."/>
            <person name="Mortensen U.H."/>
            <person name="Andersen M.R."/>
            <person name="Baker S.E."/>
        </authorList>
    </citation>
    <scope>NUCLEOTIDE SEQUENCE</scope>
    <source>
        <strain evidence="1">CBS 115574</strain>
    </source>
</reference>
<name>A0ACD1IWK8_9EURO</name>
<accession>A0ACD1IWK8</accession>
<dbReference type="EMBL" id="KZ824535">
    <property type="protein sequence ID" value="RAK94229.1"/>
    <property type="molecule type" value="Genomic_DNA"/>
</dbReference>
<dbReference type="Proteomes" id="UP000249748">
    <property type="component" value="Unassembled WGS sequence"/>
</dbReference>
<protein>
    <submittedName>
        <fullName evidence="1">Uncharacterized protein</fullName>
    </submittedName>
</protein>
<proteinExistence type="predicted"/>